<gene>
    <name evidence="1" type="ORF">PFISCL1PPCAC_15005</name>
    <name evidence="2" type="ORF">PFISCL1PPCAC_15007</name>
</gene>
<evidence type="ECO:0000313" key="2">
    <source>
        <dbReference type="EMBL" id="GMT23710.1"/>
    </source>
</evidence>
<comment type="caution">
    <text evidence="1">The sequence shown here is derived from an EMBL/GenBank/DDBJ whole genome shotgun (WGS) entry which is preliminary data.</text>
</comment>
<sequence>NNLVMTEESLCLGSNCSLEALLHFVELSEASGISVVDGSELIGNLVTEDETFVSRSGLIDSSLLAASGVITSLGSTEVHFGKGIKRALIDSNDHLLKEILVVRLEVAASHASSGKSTSRTARLEVEGGILSLGKRDIVGKFGRSPESESIDLSEVLLDGVVSL</sequence>
<accession>A0AAV5VZ90</accession>
<organism evidence="1 3">
    <name type="scientific">Pristionchus fissidentatus</name>
    <dbReference type="NCBI Taxonomy" id="1538716"/>
    <lineage>
        <taxon>Eukaryota</taxon>
        <taxon>Metazoa</taxon>
        <taxon>Ecdysozoa</taxon>
        <taxon>Nematoda</taxon>
        <taxon>Chromadorea</taxon>
        <taxon>Rhabditida</taxon>
        <taxon>Rhabditina</taxon>
        <taxon>Diplogasteromorpha</taxon>
        <taxon>Diplogasteroidea</taxon>
        <taxon>Neodiplogasteridae</taxon>
        <taxon>Pristionchus</taxon>
    </lineage>
</organism>
<keyword evidence="3" id="KW-1185">Reference proteome</keyword>
<dbReference type="EMBL" id="BTSY01000004">
    <property type="protein sequence ID" value="GMT23710.1"/>
    <property type="molecule type" value="Genomic_DNA"/>
</dbReference>
<protein>
    <submittedName>
        <fullName evidence="1">Uncharacterized protein</fullName>
    </submittedName>
</protein>
<dbReference type="AlphaFoldDB" id="A0AAV5VZ90"/>
<dbReference type="EMBL" id="BTSY01000004">
    <property type="protein sequence ID" value="GMT23708.1"/>
    <property type="molecule type" value="Genomic_DNA"/>
</dbReference>
<name>A0AAV5VZ90_9BILA</name>
<reference evidence="1" key="1">
    <citation type="submission" date="2023-10" db="EMBL/GenBank/DDBJ databases">
        <title>Genome assembly of Pristionchus species.</title>
        <authorList>
            <person name="Yoshida K."/>
            <person name="Sommer R.J."/>
        </authorList>
    </citation>
    <scope>NUCLEOTIDE SEQUENCE</scope>
    <source>
        <strain evidence="1">RS5133</strain>
    </source>
</reference>
<evidence type="ECO:0000313" key="3">
    <source>
        <dbReference type="Proteomes" id="UP001432322"/>
    </source>
</evidence>
<feature type="non-terminal residue" evidence="1">
    <location>
        <position position="1"/>
    </location>
</feature>
<proteinExistence type="predicted"/>
<evidence type="ECO:0000313" key="1">
    <source>
        <dbReference type="EMBL" id="GMT23708.1"/>
    </source>
</evidence>
<dbReference type="Proteomes" id="UP001432322">
    <property type="component" value="Unassembled WGS sequence"/>
</dbReference>